<keyword evidence="2" id="KW-1185">Reference proteome</keyword>
<evidence type="ECO:0000313" key="2">
    <source>
        <dbReference type="Proteomes" id="UP000593579"/>
    </source>
</evidence>
<reference evidence="1 2" key="1">
    <citation type="journal article" date="2019" name="Genome Biol. Evol.">
        <title>Insights into the evolution of the New World diploid cottons (Gossypium, subgenus Houzingenia) based on genome sequencing.</title>
        <authorList>
            <person name="Grover C.E."/>
            <person name="Arick M.A. 2nd"/>
            <person name="Thrash A."/>
            <person name="Conover J.L."/>
            <person name="Sanders W.S."/>
            <person name="Peterson D.G."/>
            <person name="Frelichowski J.E."/>
            <person name="Scheffler J.A."/>
            <person name="Scheffler B.E."/>
            <person name="Wendel J.F."/>
        </authorList>
    </citation>
    <scope>NUCLEOTIDE SEQUENCE [LARGE SCALE GENOMIC DNA]</scope>
    <source>
        <strain evidence="1">5</strain>
        <tissue evidence="1">Leaf</tissue>
    </source>
</reference>
<dbReference type="AlphaFoldDB" id="A0A7J9BQY5"/>
<gene>
    <name evidence="1" type="ORF">Gogos_011831</name>
</gene>
<accession>A0A7J9BQY5</accession>
<name>A0A7J9BQY5_GOSGO</name>
<protein>
    <submittedName>
        <fullName evidence="1">Uncharacterized protein</fullName>
    </submittedName>
</protein>
<dbReference type="EMBL" id="JABEZY010000005">
    <property type="protein sequence ID" value="MBA0738485.1"/>
    <property type="molecule type" value="Genomic_DNA"/>
</dbReference>
<comment type="caution">
    <text evidence="1">The sequence shown here is derived from an EMBL/GenBank/DDBJ whole genome shotgun (WGS) entry which is preliminary data.</text>
</comment>
<evidence type="ECO:0000313" key="1">
    <source>
        <dbReference type="EMBL" id="MBA0738485.1"/>
    </source>
</evidence>
<organism evidence="1 2">
    <name type="scientific">Gossypium gossypioides</name>
    <name type="common">Mexican cotton</name>
    <name type="synonym">Selera gossypioides</name>
    <dbReference type="NCBI Taxonomy" id="34282"/>
    <lineage>
        <taxon>Eukaryota</taxon>
        <taxon>Viridiplantae</taxon>
        <taxon>Streptophyta</taxon>
        <taxon>Embryophyta</taxon>
        <taxon>Tracheophyta</taxon>
        <taxon>Spermatophyta</taxon>
        <taxon>Magnoliopsida</taxon>
        <taxon>eudicotyledons</taxon>
        <taxon>Gunneridae</taxon>
        <taxon>Pentapetalae</taxon>
        <taxon>rosids</taxon>
        <taxon>malvids</taxon>
        <taxon>Malvales</taxon>
        <taxon>Malvaceae</taxon>
        <taxon>Malvoideae</taxon>
        <taxon>Gossypium</taxon>
    </lineage>
</organism>
<dbReference type="Proteomes" id="UP000593579">
    <property type="component" value="Unassembled WGS sequence"/>
</dbReference>
<proteinExistence type="predicted"/>
<sequence length="289" mass="34572">MDFDTSLFEHQDVEKYFLEIQGKAFIQERGFNPSSTLCNEIWELANCHRWFDLWLTPKELTVISVDQEFYTSLKYIENTIQQNDIHQEVTVRVKQEDIVYRDVDLLVHGEVHQWLKGKDILPSPCDGPMPKSEGSDDFHRTIYKANKEWRLNFCIIPKLQRRKILKWNQKRKQKINKPPSLKRNSKVAKYQGSQGQNKMPHWEFMVRWLHEVQPLYNNYVRRHGVWMSQFSPCKYAPILLHGQSEEEKEKGEQTEEDFPPVYNFEKAVGRDKVKIRMIDSLEFESDEDY</sequence>